<feature type="domain" description="Bacterial transcriptional activator" evidence="2">
    <location>
        <begin position="90"/>
        <end position="227"/>
    </location>
</feature>
<dbReference type="PANTHER" id="PTHR47691:SF3">
    <property type="entry name" value="HTH-TYPE TRANSCRIPTIONAL REGULATOR RV0890C-RELATED"/>
    <property type="match status" value="1"/>
</dbReference>
<accession>A0A495VWJ2</accession>
<dbReference type="InterPro" id="IPR019734">
    <property type="entry name" value="TPR_rpt"/>
</dbReference>
<dbReference type="SUPFAM" id="SSF48452">
    <property type="entry name" value="TPR-like"/>
    <property type="match status" value="1"/>
</dbReference>
<comment type="caution">
    <text evidence="3">The sequence shown here is derived from an EMBL/GenBank/DDBJ whole genome shotgun (WGS) entry which is preliminary data.</text>
</comment>
<dbReference type="PRINTS" id="PR00364">
    <property type="entry name" value="DISEASERSIST"/>
</dbReference>
<reference evidence="3 4" key="1">
    <citation type="submission" date="2018-10" db="EMBL/GenBank/DDBJ databases">
        <title>Sequencing the genomes of 1000 actinobacteria strains.</title>
        <authorList>
            <person name="Klenk H.-P."/>
        </authorList>
    </citation>
    <scope>NUCLEOTIDE SEQUENCE [LARGE SCALE GENOMIC DNA]</scope>
    <source>
        <strain evidence="3 4">DSM 43800</strain>
    </source>
</reference>
<proteinExistence type="predicted"/>
<dbReference type="Gene3D" id="3.40.50.300">
    <property type="entry name" value="P-loop containing nucleotide triphosphate hydrolases"/>
    <property type="match status" value="1"/>
</dbReference>
<evidence type="ECO:0000313" key="4">
    <source>
        <dbReference type="Proteomes" id="UP000282084"/>
    </source>
</evidence>
<dbReference type="Pfam" id="PF13424">
    <property type="entry name" value="TPR_12"/>
    <property type="match status" value="1"/>
</dbReference>
<evidence type="ECO:0000256" key="1">
    <source>
        <dbReference type="SAM" id="MobiDB-lite"/>
    </source>
</evidence>
<dbReference type="InterPro" id="IPR036388">
    <property type="entry name" value="WH-like_DNA-bd_sf"/>
</dbReference>
<gene>
    <name evidence="3" type="ORF">C8E97_2142</name>
</gene>
<feature type="compositionally biased region" description="Low complexity" evidence="1">
    <location>
        <begin position="902"/>
        <end position="919"/>
    </location>
</feature>
<dbReference type="SUPFAM" id="SSF52540">
    <property type="entry name" value="P-loop containing nucleoside triphosphate hydrolases"/>
    <property type="match status" value="1"/>
</dbReference>
<protein>
    <submittedName>
        <fullName evidence="3">Putative ATPase</fullName>
    </submittedName>
</protein>
<evidence type="ECO:0000313" key="3">
    <source>
        <dbReference type="EMBL" id="RKT53574.1"/>
    </source>
</evidence>
<name>A0A495VWJ2_9PSEU</name>
<dbReference type="Proteomes" id="UP000282084">
    <property type="component" value="Unassembled WGS sequence"/>
</dbReference>
<dbReference type="PANTHER" id="PTHR47691">
    <property type="entry name" value="REGULATOR-RELATED"/>
    <property type="match status" value="1"/>
</dbReference>
<dbReference type="SMART" id="SM01043">
    <property type="entry name" value="BTAD"/>
    <property type="match status" value="1"/>
</dbReference>
<keyword evidence="4" id="KW-1185">Reference proteome</keyword>
<sequence>MRIHLLGQFSVHRDGVVVTIRSRPRVALVIALLSPGQEAPNARIAKALWPNGPSKSVSDVTRELREVLPEVRQKLQVHGRCVLQLNPDDVDILRVRRNVTAAKRTSGRERLDLLRTAVAEWQGLPLMGPEWDGYDLDAERELLDNEWLSTVIDFLHALQGCNEDLEFDRELRKALDQWPAAPALIKLKAMTMINIGRPSEAVQFVQDCIRDHGDDHGQLEELMNELTPPDSTRLEPVVPNQLPGQHVDLHCRGPLEQELDDRLLGANERSAAVVVLHGMAGVGKSQLARSWAGSRSAHFDGGTLYAELRGFGPKEAARPQEVLEQFLVELGVASPVRTLDGMISTFRTATAGRNLLVVLDNARDADQVRPLLPGIGCTALITSRMRLDGLVVHEGAVQCLVEPFDENTARDVLGRLARLQSDGNPLVADIARFTGGLALALAIVAATIRTRPEDDGVLRGIRDGLREQRTRLDTLKLAGDENLDMRAVLSYSYEHLSADAKSLLCLIAHHPGPTIGSGAISAIAESAVRARLGELSALNLIEEPEFERFRVHDLIRTFALEQIDTLDSQARDRTSQRLLSHLLQNAWTCDQVLVPGRRLPVGISADLPVVRVATIGQAIRWFEQEQATISRAVDHAVEIGDDHHTWLLPTVFATYLWHRNHYHEAERILEHAGMAVERLRGDGGAGAVPTAADEAFVYRLLAGSRRGMRSPKARGAQARALQLSRDAGDRYGVAYGHIGLAVLRGEEKDFAGAVSEYRLALEAFRELGERLGEADALSGLAMTLVDLGQLTEADEHVTAALAIYEQVPDINARANAMVVLGRVHAEEGNLGRAAAVFDTAVAEYRKLDRANREAPTQVRLAQVLLADHRAVEGQAALERARELYSALADEKGLAEVENLTTTWGHAPATGAAPTTNAPGRGSAEAEQEKTRSAELQ</sequence>
<dbReference type="Gene3D" id="1.25.40.10">
    <property type="entry name" value="Tetratricopeptide repeat domain"/>
    <property type="match status" value="1"/>
</dbReference>
<evidence type="ECO:0000259" key="2">
    <source>
        <dbReference type="SMART" id="SM01043"/>
    </source>
</evidence>
<dbReference type="EMBL" id="RBXO01000001">
    <property type="protein sequence ID" value="RKT53574.1"/>
    <property type="molecule type" value="Genomic_DNA"/>
</dbReference>
<dbReference type="AlphaFoldDB" id="A0A495VWJ2"/>
<dbReference type="InterPro" id="IPR011990">
    <property type="entry name" value="TPR-like_helical_dom_sf"/>
</dbReference>
<feature type="region of interest" description="Disordered" evidence="1">
    <location>
        <begin position="902"/>
        <end position="936"/>
    </location>
</feature>
<dbReference type="InterPro" id="IPR005158">
    <property type="entry name" value="BTAD"/>
</dbReference>
<feature type="compositionally biased region" description="Basic and acidic residues" evidence="1">
    <location>
        <begin position="926"/>
        <end position="936"/>
    </location>
</feature>
<organism evidence="3 4">
    <name type="scientific">Saccharothrix australiensis</name>
    <dbReference type="NCBI Taxonomy" id="2072"/>
    <lineage>
        <taxon>Bacteria</taxon>
        <taxon>Bacillati</taxon>
        <taxon>Actinomycetota</taxon>
        <taxon>Actinomycetes</taxon>
        <taxon>Pseudonocardiales</taxon>
        <taxon>Pseudonocardiaceae</taxon>
        <taxon>Saccharothrix</taxon>
    </lineage>
</organism>
<dbReference type="Gene3D" id="1.10.10.10">
    <property type="entry name" value="Winged helix-like DNA-binding domain superfamily/Winged helix DNA-binding domain"/>
    <property type="match status" value="1"/>
</dbReference>
<dbReference type="SMART" id="SM00028">
    <property type="entry name" value="TPR"/>
    <property type="match status" value="3"/>
</dbReference>
<dbReference type="InterPro" id="IPR027417">
    <property type="entry name" value="P-loop_NTPase"/>
</dbReference>